<dbReference type="EMBL" id="JAAALK010000284">
    <property type="protein sequence ID" value="KAG8069019.1"/>
    <property type="molecule type" value="Genomic_DNA"/>
</dbReference>
<dbReference type="AlphaFoldDB" id="A0A8J5W1X7"/>
<evidence type="ECO:0000313" key="1">
    <source>
        <dbReference type="EMBL" id="KAG8069019.1"/>
    </source>
</evidence>
<gene>
    <name evidence="1" type="ORF">GUJ93_ZPchr0005g15351</name>
</gene>
<proteinExistence type="predicted"/>
<comment type="caution">
    <text evidence="1">The sequence shown here is derived from an EMBL/GenBank/DDBJ whole genome shotgun (WGS) entry which is preliminary data.</text>
</comment>
<sequence>MGRPRKAKAAVLASSSSFSIGNCKVEIHGGGLRCQSTEQDLTISGPRGAKIVVSVDGARSSSVGEGFSFILLSPSDVDERNNALLQEVLLLYKQELPAMDYAADTGRKSGFLEKCLTNGKYKTLLLNSSPAAGHEEGFVSVERSCQLHKRVYSHLSKQPCFTLLRQIVSSPGDTGTAFPYCENLVPQTLHTTKMKQEDTTYRGEGEYVLEDEEFKVKYKSELRECSSES</sequence>
<dbReference type="OrthoDB" id="342264at2759"/>
<protein>
    <submittedName>
        <fullName evidence="1">Uncharacterized protein</fullName>
    </submittedName>
</protein>
<evidence type="ECO:0000313" key="2">
    <source>
        <dbReference type="Proteomes" id="UP000729402"/>
    </source>
</evidence>
<accession>A0A8J5W1X7</accession>
<organism evidence="1 2">
    <name type="scientific">Zizania palustris</name>
    <name type="common">Northern wild rice</name>
    <dbReference type="NCBI Taxonomy" id="103762"/>
    <lineage>
        <taxon>Eukaryota</taxon>
        <taxon>Viridiplantae</taxon>
        <taxon>Streptophyta</taxon>
        <taxon>Embryophyta</taxon>
        <taxon>Tracheophyta</taxon>
        <taxon>Spermatophyta</taxon>
        <taxon>Magnoliopsida</taxon>
        <taxon>Liliopsida</taxon>
        <taxon>Poales</taxon>
        <taxon>Poaceae</taxon>
        <taxon>BOP clade</taxon>
        <taxon>Oryzoideae</taxon>
        <taxon>Oryzeae</taxon>
        <taxon>Zizaniinae</taxon>
        <taxon>Zizania</taxon>
    </lineage>
</organism>
<dbReference type="Proteomes" id="UP000729402">
    <property type="component" value="Unassembled WGS sequence"/>
</dbReference>
<name>A0A8J5W1X7_ZIZPA</name>
<reference evidence="1" key="2">
    <citation type="submission" date="2021-02" db="EMBL/GenBank/DDBJ databases">
        <authorList>
            <person name="Kimball J.A."/>
            <person name="Haas M.W."/>
            <person name="Macchietto M."/>
            <person name="Kono T."/>
            <person name="Duquette J."/>
            <person name="Shao M."/>
        </authorList>
    </citation>
    <scope>NUCLEOTIDE SEQUENCE</scope>
    <source>
        <tissue evidence="1">Fresh leaf tissue</tissue>
    </source>
</reference>
<keyword evidence="2" id="KW-1185">Reference proteome</keyword>
<reference evidence="1" key="1">
    <citation type="journal article" date="2021" name="bioRxiv">
        <title>Whole Genome Assembly and Annotation of Northern Wild Rice, Zizania palustris L., Supports a Whole Genome Duplication in the Zizania Genus.</title>
        <authorList>
            <person name="Haas M."/>
            <person name="Kono T."/>
            <person name="Macchietto M."/>
            <person name="Millas R."/>
            <person name="McGilp L."/>
            <person name="Shao M."/>
            <person name="Duquette J."/>
            <person name="Hirsch C.N."/>
            <person name="Kimball J."/>
        </authorList>
    </citation>
    <scope>NUCLEOTIDE SEQUENCE</scope>
    <source>
        <tissue evidence="1">Fresh leaf tissue</tissue>
    </source>
</reference>